<sequence>MPPHFGISPMGPLMGPMMGPHMGPPSMAALPPGAMPLYDGRGMLHGFLRPNGRGMMHADSAYGAQGAAAVSAAAAMGVPPSPILPALAELCAAEPGTKARAKAKRQLAEVYGVKPKTMVEAATRIQRRWRDGAAASFSDLAALVDERQEAQEKADKAQEKAQRKEHGRSERAVAAQLAAKLHGGRLHRQLVDKLRAGEEQGLAAGRLIADTALRSLCVAAAKESGIGYVSPALVLERLPGIRQERGLYVYAPEGAPERAVDTHPRVSEALAGAGTAVGKARTLLGSSSEPSCRSSPSTALRDACGLIEVEVLRGADLAGRGARGAGGGGTAGPAGTEPPPRTASSTASAAPRPFIPSDAGTIIARLEALEEYVESSGGAAGGRAASGGIFGRVVAVEGAVQALLETRGVTPSAAASASHPPAQLPEKVARLEQLLAAHTVPATAPASAAAAAAATPVAVASTAVAAAAEKELPLLVKVETIRSALSLPKGTLVAMLQAAHNTLSLEPDGGLLSQANRLLRVLHEAGRLPPLSSA</sequence>
<feature type="compositionally biased region" description="Gly residues" evidence="1">
    <location>
        <begin position="321"/>
        <end position="332"/>
    </location>
</feature>
<name>A0A0D3KS35_EMIH1</name>
<dbReference type="KEGG" id="ehx:EMIHUDRAFT_466806"/>
<dbReference type="AlphaFoldDB" id="A0A0D3KS35"/>
<organism evidence="2 3">
    <name type="scientific">Emiliania huxleyi (strain CCMP1516)</name>
    <dbReference type="NCBI Taxonomy" id="280463"/>
    <lineage>
        <taxon>Eukaryota</taxon>
        <taxon>Haptista</taxon>
        <taxon>Haptophyta</taxon>
        <taxon>Prymnesiophyceae</taxon>
        <taxon>Isochrysidales</taxon>
        <taxon>Noelaerhabdaceae</taxon>
        <taxon>Emiliania</taxon>
    </lineage>
</organism>
<dbReference type="EnsemblProtists" id="EOD38570">
    <property type="protein sequence ID" value="EOD38570"/>
    <property type="gene ID" value="EMIHUDRAFT_466806"/>
</dbReference>
<feature type="region of interest" description="Disordered" evidence="1">
    <location>
        <begin position="148"/>
        <end position="170"/>
    </location>
</feature>
<evidence type="ECO:0000256" key="1">
    <source>
        <dbReference type="SAM" id="MobiDB-lite"/>
    </source>
</evidence>
<evidence type="ECO:0000313" key="3">
    <source>
        <dbReference type="Proteomes" id="UP000013827"/>
    </source>
</evidence>
<keyword evidence="3" id="KW-1185">Reference proteome</keyword>
<evidence type="ECO:0000313" key="2">
    <source>
        <dbReference type="EnsemblProtists" id="EOD38570"/>
    </source>
</evidence>
<dbReference type="Proteomes" id="UP000013827">
    <property type="component" value="Unassembled WGS sequence"/>
</dbReference>
<dbReference type="EnsemblProtists" id="EOD03706">
    <property type="protein sequence ID" value="EOD03706"/>
    <property type="gene ID" value="EMIHUDRAFT_466344"/>
</dbReference>
<protein>
    <submittedName>
        <fullName evidence="2">Uncharacterized protein</fullName>
    </submittedName>
</protein>
<reference evidence="2" key="2">
    <citation type="submission" date="2024-10" db="UniProtKB">
        <authorList>
            <consortium name="EnsemblProtists"/>
        </authorList>
    </citation>
    <scope>IDENTIFICATION</scope>
</reference>
<dbReference type="RefSeq" id="XP_005756135.1">
    <property type="nucleotide sequence ID" value="XM_005756078.1"/>
</dbReference>
<dbReference type="GeneID" id="17249864"/>
<dbReference type="KEGG" id="ehx:EMIHUDRAFT_466344"/>
<dbReference type="GeneID" id="17283840"/>
<dbReference type="RefSeq" id="XP_005790999.1">
    <property type="nucleotide sequence ID" value="XM_005790942.1"/>
</dbReference>
<reference evidence="3" key="1">
    <citation type="journal article" date="2013" name="Nature">
        <title>Pan genome of the phytoplankton Emiliania underpins its global distribution.</title>
        <authorList>
            <person name="Read B.A."/>
            <person name="Kegel J."/>
            <person name="Klute M.J."/>
            <person name="Kuo A."/>
            <person name="Lefebvre S.C."/>
            <person name="Maumus F."/>
            <person name="Mayer C."/>
            <person name="Miller J."/>
            <person name="Monier A."/>
            <person name="Salamov A."/>
            <person name="Young J."/>
            <person name="Aguilar M."/>
            <person name="Claverie J.M."/>
            <person name="Frickenhaus S."/>
            <person name="Gonzalez K."/>
            <person name="Herman E.K."/>
            <person name="Lin Y.C."/>
            <person name="Napier J."/>
            <person name="Ogata H."/>
            <person name="Sarno A.F."/>
            <person name="Shmutz J."/>
            <person name="Schroeder D."/>
            <person name="de Vargas C."/>
            <person name="Verret F."/>
            <person name="von Dassow P."/>
            <person name="Valentin K."/>
            <person name="Van de Peer Y."/>
            <person name="Wheeler G."/>
            <person name="Dacks J.B."/>
            <person name="Delwiche C.F."/>
            <person name="Dyhrman S.T."/>
            <person name="Glockner G."/>
            <person name="John U."/>
            <person name="Richards T."/>
            <person name="Worden A.Z."/>
            <person name="Zhang X."/>
            <person name="Grigoriev I.V."/>
            <person name="Allen A.E."/>
            <person name="Bidle K."/>
            <person name="Borodovsky M."/>
            <person name="Bowler C."/>
            <person name="Brownlee C."/>
            <person name="Cock J.M."/>
            <person name="Elias M."/>
            <person name="Gladyshev V.N."/>
            <person name="Groth M."/>
            <person name="Guda C."/>
            <person name="Hadaegh A."/>
            <person name="Iglesias-Rodriguez M.D."/>
            <person name="Jenkins J."/>
            <person name="Jones B.M."/>
            <person name="Lawson T."/>
            <person name="Leese F."/>
            <person name="Lindquist E."/>
            <person name="Lobanov A."/>
            <person name="Lomsadze A."/>
            <person name="Malik S.B."/>
            <person name="Marsh M.E."/>
            <person name="Mackinder L."/>
            <person name="Mock T."/>
            <person name="Mueller-Roeber B."/>
            <person name="Pagarete A."/>
            <person name="Parker M."/>
            <person name="Probert I."/>
            <person name="Quesneville H."/>
            <person name="Raines C."/>
            <person name="Rensing S.A."/>
            <person name="Riano-Pachon D.M."/>
            <person name="Richier S."/>
            <person name="Rokitta S."/>
            <person name="Shiraiwa Y."/>
            <person name="Soanes D.M."/>
            <person name="van der Giezen M."/>
            <person name="Wahlund T.M."/>
            <person name="Williams B."/>
            <person name="Wilson W."/>
            <person name="Wolfe G."/>
            <person name="Wurch L.L."/>
        </authorList>
    </citation>
    <scope>NUCLEOTIDE SEQUENCE</scope>
</reference>
<proteinExistence type="predicted"/>
<accession>A0A0D3KS35</accession>
<dbReference type="HOGENOM" id="CLU_510422_0_0_1"/>
<feature type="region of interest" description="Disordered" evidence="1">
    <location>
        <begin position="321"/>
        <end position="354"/>
    </location>
</feature>
<feature type="compositionally biased region" description="Low complexity" evidence="1">
    <location>
        <begin position="342"/>
        <end position="352"/>
    </location>
</feature>
<dbReference type="PaxDb" id="2903-EOD03706"/>